<proteinExistence type="predicted"/>
<keyword evidence="3" id="KW-1185">Reference proteome</keyword>
<reference evidence="2 3" key="1">
    <citation type="journal article" date="2023" name="Plants (Basel)">
        <title>Bridging the Gap: Combining Genomics and Transcriptomics Approaches to Understand Stylosanthes scabra, an Orphan Legume from the Brazilian Caatinga.</title>
        <authorList>
            <person name="Ferreira-Neto J.R.C."/>
            <person name="da Silva M.D."/>
            <person name="Binneck E."/>
            <person name="de Melo N.F."/>
            <person name="da Silva R.H."/>
            <person name="de Melo A.L.T.M."/>
            <person name="Pandolfi V."/>
            <person name="Bustamante F.O."/>
            <person name="Brasileiro-Vidal A.C."/>
            <person name="Benko-Iseppon A.M."/>
        </authorList>
    </citation>
    <scope>NUCLEOTIDE SEQUENCE [LARGE SCALE GENOMIC DNA]</scope>
    <source>
        <tissue evidence="2">Leaves</tissue>
    </source>
</reference>
<protein>
    <submittedName>
        <fullName evidence="2">Uncharacterized protein</fullName>
    </submittedName>
</protein>
<organism evidence="2 3">
    <name type="scientific">Stylosanthes scabra</name>
    <dbReference type="NCBI Taxonomy" id="79078"/>
    <lineage>
        <taxon>Eukaryota</taxon>
        <taxon>Viridiplantae</taxon>
        <taxon>Streptophyta</taxon>
        <taxon>Embryophyta</taxon>
        <taxon>Tracheophyta</taxon>
        <taxon>Spermatophyta</taxon>
        <taxon>Magnoliopsida</taxon>
        <taxon>eudicotyledons</taxon>
        <taxon>Gunneridae</taxon>
        <taxon>Pentapetalae</taxon>
        <taxon>rosids</taxon>
        <taxon>fabids</taxon>
        <taxon>Fabales</taxon>
        <taxon>Fabaceae</taxon>
        <taxon>Papilionoideae</taxon>
        <taxon>50 kb inversion clade</taxon>
        <taxon>dalbergioids sensu lato</taxon>
        <taxon>Dalbergieae</taxon>
        <taxon>Pterocarpus clade</taxon>
        <taxon>Stylosanthes</taxon>
    </lineage>
</organism>
<feature type="compositionally biased region" description="Acidic residues" evidence="1">
    <location>
        <begin position="98"/>
        <end position="120"/>
    </location>
</feature>
<evidence type="ECO:0000313" key="2">
    <source>
        <dbReference type="EMBL" id="MED6210355.1"/>
    </source>
</evidence>
<feature type="region of interest" description="Disordered" evidence="1">
    <location>
        <begin position="97"/>
        <end position="120"/>
    </location>
</feature>
<evidence type="ECO:0000256" key="1">
    <source>
        <dbReference type="SAM" id="MobiDB-lite"/>
    </source>
</evidence>
<sequence length="120" mass="13457">MSSHPLITTIMDPHKTAYINHKSKGGMTINKGVGFPTNNLNTANPTTTIHHKIPKAQDTNLHIGGINVVEKGDEKKEKKDARTKWLIELIAKTNAMVESDDEDWWDESKESDDSDEEDSE</sequence>
<accession>A0ABU6YIW9</accession>
<gene>
    <name evidence="2" type="ORF">PIB30_063300</name>
</gene>
<comment type="caution">
    <text evidence="2">The sequence shown here is derived from an EMBL/GenBank/DDBJ whole genome shotgun (WGS) entry which is preliminary data.</text>
</comment>
<name>A0ABU6YIW9_9FABA</name>
<evidence type="ECO:0000313" key="3">
    <source>
        <dbReference type="Proteomes" id="UP001341840"/>
    </source>
</evidence>
<dbReference type="Proteomes" id="UP001341840">
    <property type="component" value="Unassembled WGS sequence"/>
</dbReference>
<dbReference type="EMBL" id="JASCZI010242256">
    <property type="protein sequence ID" value="MED6210355.1"/>
    <property type="molecule type" value="Genomic_DNA"/>
</dbReference>